<protein>
    <submittedName>
        <fullName evidence="2">Uncharacterized protein</fullName>
    </submittedName>
</protein>
<organism evidence="2 3">
    <name type="scientific">Oryzias melastigma</name>
    <name type="common">Marine medaka</name>
    <dbReference type="NCBI Taxonomy" id="30732"/>
    <lineage>
        <taxon>Eukaryota</taxon>
        <taxon>Metazoa</taxon>
        <taxon>Chordata</taxon>
        <taxon>Craniata</taxon>
        <taxon>Vertebrata</taxon>
        <taxon>Euteleostomi</taxon>
        <taxon>Actinopterygii</taxon>
        <taxon>Neopterygii</taxon>
        <taxon>Teleostei</taxon>
        <taxon>Neoteleostei</taxon>
        <taxon>Acanthomorphata</taxon>
        <taxon>Ovalentaria</taxon>
        <taxon>Atherinomorphae</taxon>
        <taxon>Beloniformes</taxon>
        <taxon>Adrianichthyidae</taxon>
        <taxon>Oryziinae</taxon>
        <taxon>Oryzias</taxon>
    </lineage>
</organism>
<reference evidence="2" key="1">
    <citation type="journal article" name="BMC Genomics">
        <title>Long-read sequencing and de novo genome assembly of marine medaka (Oryzias melastigma).</title>
        <authorList>
            <person name="Liang P."/>
            <person name="Saqib H.S.A."/>
            <person name="Ni X."/>
            <person name="Shen Y."/>
        </authorList>
    </citation>
    <scope>NUCLEOTIDE SEQUENCE</scope>
    <source>
        <strain evidence="2">Bigg-433</strain>
    </source>
</reference>
<evidence type="ECO:0000313" key="2">
    <source>
        <dbReference type="EMBL" id="KAF6728862.1"/>
    </source>
</evidence>
<keyword evidence="1" id="KW-0812">Transmembrane</keyword>
<dbReference type="AlphaFoldDB" id="A0A834CGG4"/>
<name>A0A834CGG4_ORYME</name>
<evidence type="ECO:0000313" key="3">
    <source>
        <dbReference type="Proteomes" id="UP000646548"/>
    </source>
</evidence>
<gene>
    <name evidence="2" type="ORF">FQA47_000413</name>
</gene>
<keyword evidence="1" id="KW-1133">Transmembrane helix</keyword>
<feature type="transmembrane region" description="Helical" evidence="1">
    <location>
        <begin position="16"/>
        <end position="35"/>
    </location>
</feature>
<proteinExistence type="predicted"/>
<evidence type="ECO:0000256" key="1">
    <source>
        <dbReference type="SAM" id="Phobius"/>
    </source>
</evidence>
<keyword evidence="1" id="KW-0472">Membrane</keyword>
<comment type="caution">
    <text evidence="2">The sequence shown here is derived from an EMBL/GenBank/DDBJ whole genome shotgun (WGS) entry which is preliminary data.</text>
</comment>
<sequence length="102" mass="11373">MGCYGVFSKFSRRGKFFALLIFSLMVVAWIATYSGDTVKRTAALPTLTQNALIKYKLKENFEALTSSPSDLNAAHETSMPRYVSITQRICEPDLPSSETEGR</sequence>
<dbReference type="EMBL" id="WKFB01000269">
    <property type="protein sequence ID" value="KAF6728862.1"/>
    <property type="molecule type" value="Genomic_DNA"/>
</dbReference>
<dbReference type="Proteomes" id="UP000646548">
    <property type="component" value="Unassembled WGS sequence"/>
</dbReference>
<accession>A0A834CGG4</accession>